<feature type="compositionally biased region" description="Low complexity" evidence="1">
    <location>
        <begin position="1013"/>
        <end position="1034"/>
    </location>
</feature>
<feature type="compositionally biased region" description="Polar residues" evidence="1">
    <location>
        <begin position="605"/>
        <end position="615"/>
    </location>
</feature>
<organism evidence="2 3">
    <name type="scientific">Astrephomene gubernaculifera</name>
    <dbReference type="NCBI Taxonomy" id="47775"/>
    <lineage>
        <taxon>Eukaryota</taxon>
        <taxon>Viridiplantae</taxon>
        <taxon>Chlorophyta</taxon>
        <taxon>core chlorophytes</taxon>
        <taxon>Chlorophyceae</taxon>
        <taxon>CS clade</taxon>
        <taxon>Chlamydomonadales</taxon>
        <taxon>Astrephomenaceae</taxon>
        <taxon>Astrephomene</taxon>
    </lineage>
</organism>
<dbReference type="PANTHER" id="PTHR34365">
    <property type="entry name" value="ENOLASE (DUF1399)"/>
    <property type="match status" value="1"/>
</dbReference>
<feature type="compositionally biased region" description="Gly residues" evidence="1">
    <location>
        <begin position="1338"/>
        <end position="1354"/>
    </location>
</feature>
<feature type="compositionally biased region" description="Gly residues" evidence="1">
    <location>
        <begin position="759"/>
        <end position="771"/>
    </location>
</feature>
<feature type="compositionally biased region" description="Low complexity" evidence="1">
    <location>
        <begin position="220"/>
        <end position="229"/>
    </location>
</feature>
<feature type="region of interest" description="Disordered" evidence="1">
    <location>
        <begin position="838"/>
        <end position="971"/>
    </location>
</feature>
<feature type="compositionally biased region" description="Acidic residues" evidence="1">
    <location>
        <begin position="619"/>
        <end position="631"/>
    </location>
</feature>
<feature type="compositionally biased region" description="Basic and acidic residues" evidence="1">
    <location>
        <begin position="898"/>
        <end position="913"/>
    </location>
</feature>
<feature type="compositionally biased region" description="Polar residues" evidence="1">
    <location>
        <begin position="928"/>
        <end position="949"/>
    </location>
</feature>
<proteinExistence type="predicted"/>
<feature type="compositionally biased region" description="Gly residues" evidence="1">
    <location>
        <begin position="1478"/>
        <end position="1495"/>
    </location>
</feature>
<feature type="region of interest" description="Disordered" evidence="1">
    <location>
        <begin position="990"/>
        <end position="1042"/>
    </location>
</feature>
<feature type="region of interest" description="Disordered" evidence="1">
    <location>
        <begin position="1122"/>
        <end position="1159"/>
    </location>
</feature>
<evidence type="ECO:0000313" key="2">
    <source>
        <dbReference type="EMBL" id="GFR52157.1"/>
    </source>
</evidence>
<feature type="compositionally biased region" description="Low complexity" evidence="1">
    <location>
        <begin position="914"/>
        <end position="927"/>
    </location>
</feature>
<feature type="compositionally biased region" description="Polar residues" evidence="1">
    <location>
        <begin position="1137"/>
        <end position="1159"/>
    </location>
</feature>
<dbReference type="Pfam" id="PF07173">
    <property type="entry name" value="GRDP-like"/>
    <property type="match status" value="1"/>
</dbReference>
<dbReference type="Proteomes" id="UP001054857">
    <property type="component" value="Unassembled WGS sequence"/>
</dbReference>
<feature type="compositionally biased region" description="Gly residues" evidence="1">
    <location>
        <begin position="723"/>
        <end position="738"/>
    </location>
</feature>
<name>A0AAD3E3H7_9CHLO</name>
<evidence type="ECO:0000256" key="1">
    <source>
        <dbReference type="SAM" id="MobiDB-lite"/>
    </source>
</evidence>
<feature type="compositionally biased region" description="Low complexity" evidence="1">
    <location>
        <begin position="1285"/>
        <end position="1298"/>
    </location>
</feature>
<feature type="region of interest" description="Disordered" evidence="1">
    <location>
        <begin position="586"/>
        <end position="658"/>
    </location>
</feature>
<comment type="caution">
    <text evidence="2">The sequence shown here is derived from an EMBL/GenBank/DDBJ whole genome shotgun (WGS) entry which is preliminary data.</text>
</comment>
<feature type="compositionally biased region" description="Gly residues" evidence="1">
    <location>
        <begin position="1409"/>
        <end position="1422"/>
    </location>
</feature>
<feature type="compositionally biased region" description="Gly residues" evidence="1">
    <location>
        <begin position="1122"/>
        <end position="1131"/>
    </location>
</feature>
<feature type="region of interest" description="Disordered" evidence="1">
    <location>
        <begin position="179"/>
        <end position="303"/>
    </location>
</feature>
<sequence>MASDTDFSGVEALATRVRQLLWVVLDSVPAELVEWSLMLVRLLHAADTFPRGGLYEGHYAAQAALRYEVFWLPLAARAAAVGRKSLLVPPMDVALAWLLHRCMAPLSYYEDCEALVDMPLEAPPAQAFRFAGSHAYSQGETPEQRQAWASREAWDAAFLYNNAGGGSVAALAAIAGGGSVSNTPRTARRAGSRNSSSAGGSSSGGGSKSPNSGSGGGAGSVSANATGSSNAGGGAAAFDPVHGQYWPPAPPGSRWDLTGRWPLPYPGPAPTADAAGVSGLRSSTDSGGGAAAMTSTGAASGGGAGAAVGAVRGRLAAWLAPRMSELCPLLHSLLRPAYLDPDVLAQAVQRYCRFLMLQSMYPNVPLVPTTDIALMWVAHMAVPASYRATCRRLLGGGRLLAPAAGALRLGDGGAAFAETRRLYEHHFGEVYDPPITRPVPLATMHPLLSTPLAPFLAAFDTGAPLAASTHMHQHEHEPDAGLMEAGGEAGAAGSAVPAGYRCGAHALFLAFLMRRGSRKGAKGLLGLVLGQTHRRKAAIRYAASKAARFRDFLHLPHSDYHPYCQKLRLRRADPLAVSAALSTTATTTTSAAAAGQSSVGDSQMEEVSQVVSRQLNELYDSEGSEEGVEDGGEQRRSRRRRRDREEYEEEQSRQHGAVRQVLAEASAAAAAAAAAAVAASEASVTGGHMTLSITGSGGGGREVNTPTQPESRRVSWMDPADGGVSGGSAGVAGAGGSTPTGSTAAVPGSRRVSWMDSADGGGGAGSAGGGVTPTRPSASSSAASPALESTEVVAAASPQPTSSIGDRGNSGGGGGTAAAAAPAVNWFPPQRIMLIIPLSSPQRLRTPRKERAARSPRSAGMDESASVVSGGGGTSGAGSRQSTPPRTHSRHLSYDSSDMPHIDETPNSKKAEESAAAEVAAPSPQSSRLFQRVSSEVQPARRPSQTATKQLPPPLKEEDASATVTVVPSPPSLSFPSAAVMAAASEPLFSGSTWAAPRKERPPTQEPAPPPAAASAAPAATMAGTAAAAEGQARPPEPPIGGVVPYPEAIPLSPTAAWLMGVPTLPETAAGEGGEKGGSGSAAAAAAAAAEGSAAKAYTAVSSDIELGGTWAVRVSALGGAGSASGGGGVSRGPSSTHSKSQDNISTPGSAPTSEYLSAGESTAPSTYVSFPVSRTSLGEPSAYLSFPVSRTSLADAADVSATDADNDASGSQNMFFTSPNLAAADPFQMSYSSRRTASVTSIALPPAPDLGVVAPVGVVTTAATTSGGGAGGSTSGAGAGGSGRPSAPSPSRLARVSNASDAIPEVPPASVATVDVAPIPVAPAVRPVPGIFARRGSSGGDAGGNGRGSGGGATSSISPARLRTAAPSISPPRPPGHPLRASQQQPGATPASARSPRNAADMPQKPGSGEGGSSRGSGGGASSQSHGGRRTNGSYSRADAAYMGAMEDLVGQVGGDHKAVFKSLRQRFAHTADGSCAGAGGNGGNAPGGHGGSKYRGAGRSTDSGGMGASGVATTGTEQGIHAREVAGAASTGAETASADGSGRGASGASPDALKPRDVSSGSISSVRVSGEIRPASWGPSPQRSSTSFRTAQVTTVSWSGPRKRPDSAGSVSGGEGSGNDGSGS</sequence>
<protein>
    <submittedName>
        <fullName evidence="2">Uncharacterized protein</fullName>
    </submittedName>
</protein>
<feature type="region of interest" description="Disordered" evidence="1">
    <location>
        <begin position="690"/>
        <end position="818"/>
    </location>
</feature>
<feature type="compositionally biased region" description="Low complexity" evidence="1">
    <location>
        <begin position="586"/>
        <end position="602"/>
    </location>
</feature>
<feature type="compositionally biased region" description="Low complexity" evidence="1">
    <location>
        <begin position="1561"/>
        <end position="1575"/>
    </location>
</feature>
<feature type="compositionally biased region" description="Gly residues" evidence="1">
    <location>
        <begin position="1613"/>
        <end position="1626"/>
    </location>
</feature>
<feature type="compositionally biased region" description="Low complexity" evidence="1">
    <location>
        <begin position="776"/>
        <end position="786"/>
    </location>
</feature>
<feature type="compositionally biased region" description="Gly residues" evidence="1">
    <location>
        <begin position="201"/>
        <end position="219"/>
    </location>
</feature>
<dbReference type="PANTHER" id="PTHR34365:SF7">
    <property type="entry name" value="GLYCINE-RICH DOMAIN-CONTAINING PROTEIN 1"/>
    <property type="match status" value="1"/>
</dbReference>
<feature type="region of interest" description="Disordered" evidence="1">
    <location>
        <begin position="1264"/>
        <end position="1300"/>
    </location>
</feature>
<gene>
    <name evidence="2" type="ORF">Agub_g14688</name>
</gene>
<feature type="compositionally biased region" description="Gly residues" evidence="1">
    <location>
        <begin position="1267"/>
        <end position="1284"/>
    </location>
</feature>
<dbReference type="InterPro" id="IPR009836">
    <property type="entry name" value="GRDP-like"/>
</dbReference>
<dbReference type="EMBL" id="BMAR01000059">
    <property type="protein sequence ID" value="GFR52157.1"/>
    <property type="molecule type" value="Genomic_DNA"/>
</dbReference>
<evidence type="ECO:0000313" key="3">
    <source>
        <dbReference type="Proteomes" id="UP001054857"/>
    </source>
</evidence>
<keyword evidence="3" id="KW-1185">Reference proteome</keyword>
<reference evidence="2 3" key="1">
    <citation type="journal article" date="2021" name="Sci. Rep.">
        <title>Genome sequencing of the multicellular alga Astrephomene provides insights into convergent evolution of germ-soma differentiation.</title>
        <authorList>
            <person name="Yamashita S."/>
            <person name="Yamamoto K."/>
            <person name="Matsuzaki R."/>
            <person name="Suzuki S."/>
            <person name="Yamaguchi H."/>
            <person name="Hirooka S."/>
            <person name="Minakuchi Y."/>
            <person name="Miyagishima S."/>
            <person name="Kawachi M."/>
            <person name="Toyoda A."/>
            <person name="Nozaki H."/>
        </authorList>
    </citation>
    <scope>NUCLEOTIDE SEQUENCE [LARGE SCALE GENOMIC DNA]</scope>
    <source>
        <strain evidence="2 3">NIES-4017</strain>
    </source>
</reference>
<feature type="compositionally biased region" description="Polar residues" evidence="1">
    <location>
        <begin position="1581"/>
        <end position="1600"/>
    </location>
</feature>
<feature type="region of interest" description="Disordered" evidence="1">
    <location>
        <begin position="1473"/>
        <end position="1626"/>
    </location>
</feature>
<accession>A0AAD3E3H7</accession>
<feature type="region of interest" description="Disordered" evidence="1">
    <location>
        <begin position="1331"/>
        <end position="1436"/>
    </location>
</feature>
<feature type="compositionally biased region" description="Low complexity" evidence="1">
    <location>
        <begin position="1528"/>
        <end position="1542"/>
    </location>
</feature>
<feature type="compositionally biased region" description="Low complexity" evidence="1">
    <location>
        <begin position="1355"/>
        <end position="1369"/>
    </location>
</feature>